<dbReference type="Proteomes" id="UP000008311">
    <property type="component" value="Unassembled WGS sequence"/>
</dbReference>
<organism evidence="1 2">
    <name type="scientific">Ricinus communis</name>
    <name type="common">Castor bean</name>
    <dbReference type="NCBI Taxonomy" id="3988"/>
    <lineage>
        <taxon>Eukaryota</taxon>
        <taxon>Viridiplantae</taxon>
        <taxon>Streptophyta</taxon>
        <taxon>Embryophyta</taxon>
        <taxon>Tracheophyta</taxon>
        <taxon>Spermatophyta</taxon>
        <taxon>Magnoliopsida</taxon>
        <taxon>eudicotyledons</taxon>
        <taxon>Gunneridae</taxon>
        <taxon>Pentapetalae</taxon>
        <taxon>rosids</taxon>
        <taxon>fabids</taxon>
        <taxon>Malpighiales</taxon>
        <taxon>Euphorbiaceae</taxon>
        <taxon>Acalyphoideae</taxon>
        <taxon>Acalypheae</taxon>
        <taxon>Ricinus</taxon>
    </lineage>
</organism>
<dbReference type="InParanoid" id="B9RSN3"/>
<reference evidence="2" key="1">
    <citation type="journal article" date="2010" name="Nat. Biotechnol.">
        <title>Draft genome sequence of the oilseed species Ricinus communis.</title>
        <authorList>
            <person name="Chan A.P."/>
            <person name="Crabtree J."/>
            <person name="Zhao Q."/>
            <person name="Lorenzi H."/>
            <person name="Orvis J."/>
            <person name="Puiu D."/>
            <person name="Melake-Berhan A."/>
            <person name="Jones K.M."/>
            <person name="Redman J."/>
            <person name="Chen G."/>
            <person name="Cahoon E.B."/>
            <person name="Gedil M."/>
            <person name="Stanke M."/>
            <person name="Haas B.J."/>
            <person name="Wortman J.R."/>
            <person name="Fraser-Liggett C.M."/>
            <person name="Ravel J."/>
            <person name="Rabinowicz P.D."/>
        </authorList>
    </citation>
    <scope>NUCLEOTIDE SEQUENCE [LARGE SCALE GENOMIC DNA]</scope>
    <source>
        <strain evidence="2">cv. Hale</strain>
    </source>
</reference>
<keyword evidence="2" id="KW-1185">Reference proteome</keyword>
<dbReference type="EMBL" id="EQ973811">
    <property type="protein sequence ID" value="EEF45650.1"/>
    <property type="molecule type" value="Genomic_DNA"/>
</dbReference>
<gene>
    <name evidence="1" type="ORF">RCOM_1727930</name>
</gene>
<proteinExistence type="predicted"/>
<evidence type="ECO:0000313" key="1">
    <source>
        <dbReference type="EMBL" id="EEF45650.1"/>
    </source>
</evidence>
<dbReference type="AlphaFoldDB" id="B9RSN3"/>
<protein>
    <submittedName>
        <fullName evidence="1">Uncharacterized protein</fullName>
    </submittedName>
</protein>
<accession>B9RSN3</accession>
<evidence type="ECO:0000313" key="2">
    <source>
        <dbReference type="Proteomes" id="UP000008311"/>
    </source>
</evidence>
<sequence length="165" mass="18502">MQVRMDPWVDFTTWSTIMLDEAAFVLMESFMFQHWYFDDWMHKWKAGLNIRLVPFLLPHPRTVITPGSLVDVELKKARAAFYFEGAGSSKVSYIDFIASLPLRWISPDGEALAGGMPCLVEESRKRACGAGASSPTTPATLPSNMVVGDFVTPPLVPWQSVDQLY</sequence>
<name>B9RSN3_RICCO</name>